<keyword evidence="2" id="KW-0328">Glycosyltransferase</keyword>
<dbReference type="Gene3D" id="1.25.40.10">
    <property type="entry name" value="Tetratricopeptide repeat domain"/>
    <property type="match status" value="1"/>
</dbReference>
<dbReference type="InterPro" id="IPR011990">
    <property type="entry name" value="TPR-like_helical_dom_sf"/>
</dbReference>
<keyword evidence="2" id="KW-0808">Transferase</keyword>
<comment type="caution">
    <text evidence="2">The sequence shown here is derived from an EMBL/GenBank/DDBJ whole genome shotgun (WGS) entry which is preliminary data.</text>
</comment>
<evidence type="ECO:0000313" key="3">
    <source>
        <dbReference type="Proteomes" id="UP001458415"/>
    </source>
</evidence>
<feature type="domain" description="Glycosyltransferase 2-like" evidence="1">
    <location>
        <begin position="1"/>
        <end position="85"/>
    </location>
</feature>
<name>A0ABV1WB65_9ACTN</name>
<accession>A0ABV1WB65</accession>
<dbReference type="InterPro" id="IPR001173">
    <property type="entry name" value="Glyco_trans_2-like"/>
</dbReference>
<dbReference type="RefSeq" id="WP_158104004.1">
    <property type="nucleotide sequence ID" value="NZ_MUBM01000440.1"/>
</dbReference>
<proteinExistence type="predicted"/>
<evidence type="ECO:0000313" key="2">
    <source>
        <dbReference type="EMBL" id="MER6981430.1"/>
    </source>
</evidence>
<dbReference type="SUPFAM" id="SSF53448">
    <property type="entry name" value="Nucleotide-diphospho-sugar transferases"/>
    <property type="match status" value="1"/>
</dbReference>
<dbReference type="Pfam" id="PF00535">
    <property type="entry name" value="Glycos_transf_2"/>
    <property type="match status" value="1"/>
</dbReference>
<dbReference type="InterPro" id="IPR029044">
    <property type="entry name" value="Nucleotide-diphossugar_trans"/>
</dbReference>
<reference evidence="2 3" key="1">
    <citation type="submission" date="2024-06" db="EMBL/GenBank/DDBJ databases">
        <title>The Natural Products Discovery Center: Release of the First 8490 Sequenced Strains for Exploring Actinobacteria Biosynthetic Diversity.</title>
        <authorList>
            <person name="Kalkreuter E."/>
            <person name="Kautsar S.A."/>
            <person name="Yang D."/>
            <person name="Bader C.D."/>
            <person name="Teijaro C.N."/>
            <person name="Fluegel L."/>
            <person name="Davis C.M."/>
            <person name="Simpson J.R."/>
            <person name="Lauterbach L."/>
            <person name="Steele A.D."/>
            <person name="Gui C."/>
            <person name="Meng S."/>
            <person name="Li G."/>
            <person name="Viehrig K."/>
            <person name="Ye F."/>
            <person name="Su P."/>
            <person name="Kiefer A.F."/>
            <person name="Nichols A."/>
            <person name="Cepeda A.J."/>
            <person name="Yan W."/>
            <person name="Fan B."/>
            <person name="Jiang Y."/>
            <person name="Adhikari A."/>
            <person name="Zheng C.-J."/>
            <person name="Schuster L."/>
            <person name="Cowan T.M."/>
            <person name="Smanski M.J."/>
            <person name="Chevrette M.G."/>
            <person name="De Carvalho L.P.S."/>
            <person name="Shen B."/>
        </authorList>
    </citation>
    <scope>NUCLEOTIDE SEQUENCE [LARGE SCALE GENOMIC DNA]</scope>
    <source>
        <strain evidence="2 3">NPDC000634</strain>
    </source>
</reference>
<dbReference type="Proteomes" id="UP001458415">
    <property type="component" value="Unassembled WGS sequence"/>
</dbReference>
<organism evidence="2 3">
    <name type="scientific">Streptomyces carpinensis</name>
    <dbReference type="NCBI Taxonomy" id="66369"/>
    <lineage>
        <taxon>Bacteria</taxon>
        <taxon>Bacillati</taxon>
        <taxon>Actinomycetota</taxon>
        <taxon>Actinomycetes</taxon>
        <taxon>Kitasatosporales</taxon>
        <taxon>Streptomycetaceae</taxon>
        <taxon>Streptomyces</taxon>
    </lineage>
</organism>
<dbReference type="EC" id="2.4.-.-" evidence="2"/>
<dbReference type="EMBL" id="JBEPCU010000764">
    <property type="protein sequence ID" value="MER6981430.1"/>
    <property type="molecule type" value="Genomic_DNA"/>
</dbReference>
<keyword evidence="3" id="KW-1185">Reference proteome</keyword>
<dbReference type="SUPFAM" id="SSF48452">
    <property type="entry name" value="TPR-like"/>
    <property type="match status" value="1"/>
</dbReference>
<evidence type="ECO:0000259" key="1">
    <source>
        <dbReference type="Pfam" id="PF00535"/>
    </source>
</evidence>
<dbReference type="GO" id="GO:0016757">
    <property type="term" value="F:glycosyltransferase activity"/>
    <property type="evidence" value="ECO:0007669"/>
    <property type="project" value="UniProtKB-KW"/>
</dbReference>
<sequence length="363" mass="41298">MIVKDEAPVIRRCLESVRPLIDTWVIVDTGSTDGTQDVIREVYSDLPGELYERPWKGFDGSRTEAIELARATADYLFFIDADDVMKLEPGFRMPELTCDAYRVNIRKGPVAYWRRALVSTRLSWRYVGVLHEYLECGSRVDLGTLEGAEMVIVGGGGRLRNEGTKEKYLRDARILQEGLAKEPGNTRYAYYLAQSWFDAGEYEKALEAYDSRVAMGGWAEEVYSSRLWAARLAELLERQPAEVMDRYLRAYESRPSRAEALGDLARLCRSGQRWSLAHMFARQAARIPFPGNGEVLVEPDWYEWRALDELAVSAYYVGECEEAKGCCERLLDGGKLPTEHRERVIRNLELARQTLGAKELVGV</sequence>
<dbReference type="PANTHER" id="PTHR43630">
    <property type="entry name" value="POLY-BETA-1,6-N-ACETYL-D-GLUCOSAMINE SYNTHASE"/>
    <property type="match status" value="1"/>
</dbReference>
<dbReference type="PANTHER" id="PTHR43630:SF2">
    <property type="entry name" value="GLYCOSYLTRANSFERASE"/>
    <property type="match status" value="1"/>
</dbReference>
<gene>
    <name evidence="2" type="ORF">ABT317_31790</name>
</gene>
<protein>
    <submittedName>
        <fullName evidence="2">Glycosyltransferase</fullName>
        <ecNumber evidence="2">2.4.-.-</ecNumber>
    </submittedName>
</protein>
<dbReference type="Gene3D" id="3.90.550.10">
    <property type="entry name" value="Spore Coat Polysaccharide Biosynthesis Protein SpsA, Chain A"/>
    <property type="match status" value="1"/>
</dbReference>